<dbReference type="InterPro" id="IPR001841">
    <property type="entry name" value="Znf_RING"/>
</dbReference>
<sequence>MSRRIVIPRSPAFQTNSDDSDIEGVLMSSPIFRPSPSPPAQRFVAPAQTPIKVLGSSATSPTGLASRGHPTAPSTPAANFIQEHTLPDSTVSVLEECPICLDTYSSERCVRITGIQGCTHHIGKKCLEQLLRNKPDEEKKCPMCRSVWIKGPLQSAREHERPSHPIEINRGISQSLLAVDEHSRAPVESRAGGRDLRSSDRWFSRARRQTQPLPSIPGPVINLEPDSDDDNAENAANVSVYTALFGDYKTLACDSDARRHRAKESSGLFNQRRREMREASARQRASSRLGGMNSTPNTRPVGVGPTSVRDAKPAGAVGSNRSLSPLVNPFRPTGNDSNRVPQRSATMGHPNNKPLVQSSRERRTSQKSVINRPPSASLLSNSVPTTARSPAPPNLSNSSHTPLWAFDQRDSQLRKTQLHLAQRERDLDICQARLVEREASLAAREKRVLEREKRAEKVLATTKRHWDELETLVKRQRLEVEHTMR</sequence>
<evidence type="ECO:0000256" key="2">
    <source>
        <dbReference type="SAM" id="MobiDB-lite"/>
    </source>
</evidence>
<feature type="compositionally biased region" description="Polar residues" evidence="2">
    <location>
        <begin position="334"/>
        <end position="345"/>
    </location>
</feature>
<keyword evidence="1" id="KW-0863">Zinc-finger</keyword>
<dbReference type="InterPro" id="IPR013083">
    <property type="entry name" value="Znf_RING/FYVE/PHD"/>
</dbReference>
<keyword evidence="1" id="KW-0862">Zinc</keyword>
<dbReference type="SUPFAM" id="SSF57850">
    <property type="entry name" value="RING/U-box"/>
    <property type="match status" value="1"/>
</dbReference>
<dbReference type="PROSITE" id="PS50089">
    <property type="entry name" value="ZF_RING_2"/>
    <property type="match status" value="1"/>
</dbReference>
<keyword evidence="5" id="KW-1185">Reference proteome</keyword>
<dbReference type="Proteomes" id="UP000813461">
    <property type="component" value="Unassembled WGS sequence"/>
</dbReference>
<feature type="domain" description="RING-type" evidence="3">
    <location>
        <begin position="97"/>
        <end position="145"/>
    </location>
</feature>
<dbReference type="OrthoDB" id="8062037at2759"/>
<name>A0A8K0RFP7_9PLEO</name>
<feature type="region of interest" description="Disordered" evidence="2">
    <location>
        <begin position="1"/>
        <end position="20"/>
    </location>
</feature>
<protein>
    <recommendedName>
        <fullName evidence="3">RING-type domain-containing protein</fullName>
    </recommendedName>
</protein>
<feature type="region of interest" description="Disordered" evidence="2">
    <location>
        <begin position="257"/>
        <end position="401"/>
    </location>
</feature>
<keyword evidence="1" id="KW-0479">Metal-binding</keyword>
<dbReference type="Gene3D" id="3.30.40.10">
    <property type="entry name" value="Zinc/RING finger domain, C3HC4 (zinc finger)"/>
    <property type="match status" value="1"/>
</dbReference>
<dbReference type="Pfam" id="PF13639">
    <property type="entry name" value="zf-RING_2"/>
    <property type="match status" value="1"/>
</dbReference>
<evidence type="ECO:0000313" key="4">
    <source>
        <dbReference type="EMBL" id="KAH7093520.1"/>
    </source>
</evidence>
<feature type="compositionally biased region" description="Basic and acidic residues" evidence="2">
    <location>
        <begin position="272"/>
        <end position="281"/>
    </location>
</feature>
<accession>A0A8K0RFP7</accession>
<dbReference type="EMBL" id="JAGMVJ010000002">
    <property type="protein sequence ID" value="KAH7093520.1"/>
    <property type="molecule type" value="Genomic_DNA"/>
</dbReference>
<evidence type="ECO:0000313" key="5">
    <source>
        <dbReference type="Proteomes" id="UP000813461"/>
    </source>
</evidence>
<feature type="compositionally biased region" description="Polar residues" evidence="2">
    <location>
        <begin position="377"/>
        <end position="401"/>
    </location>
</feature>
<evidence type="ECO:0000256" key="1">
    <source>
        <dbReference type="PROSITE-ProRule" id="PRU00175"/>
    </source>
</evidence>
<reference evidence="4" key="1">
    <citation type="journal article" date="2021" name="Nat. Commun.">
        <title>Genetic determinants of endophytism in the Arabidopsis root mycobiome.</title>
        <authorList>
            <person name="Mesny F."/>
            <person name="Miyauchi S."/>
            <person name="Thiergart T."/>
            <person name="Pickel B."/>
            <person name="Atanasova L."/>
            <person name="Karlsson M."/>
            <person name="Huettel B."/>
            <person name="Barry K.W."/>
            <person name="Haridas S."/>
            <person name="Chen C."/>
            <person name="Bauer D."/>
            <person name="Andreopoulos W."/>
            <person name="Pangilinan J."/>
            <person name="LaButti K."/>
            <person name="Riley R."/>
            <person name="Lipzen A."/>
            <person name="Clum A."/>
            <person name="Drula E."/>
            <person name="Henrissat B."/>
            <person name="Kohler A."/>
            <person name="Grigoriev I.V."/>
            <person name="Martin F.M."/>
            <person name="Hacquard S."/>
        </authorList>
    </citation>
    <scope>NUCLEOTIDE SEQUENCE</scope>
    <source>
        <strain evidence="4">MPI-SDFR-AT-0120</strain>
    </source>
</reference>
<evidence type="ECO:0000259" key="3">
    <source>
        <dbReference type="PROSITE" id="PS50089"/>
    </source>
</evidence>
<proteinExistence type="predicted"/>
<comment type="caution">
    <text evidence="4">The sequence shown here is derived from an EMBL/GenBank/DDBJ whole genome shotgun (WGS) entry which is preliminary data.</text>
</comment>
<gene>
    <name evidence="4" type="ORF">FB567DRAFT_515500</name>
</gene>
<dbReference type="GO" id="GO:0008270">
    <property type="term" value="F:zinc ion binding"/>
    <property type="evidence" value="ECO:0007669"/>
    <property type="project" value="UniProtKB-KW"/>
</dbReference>
<dbReference type="AlphaFoldDB" id="A0A8K0RFP7"/>
<organism evidence="4 5">
    <name type="scientific">Paraphoma chrysanthemicola</name>
    <dbReference type="NCBI Taxonomy" id="798071"/>
    <lineage>
        <taxon>Eukaryota</taxon>
        <taxon>Fungi</taxon>
        <taxon>Dikarya</taxon>
        <taxon>Ascomycota</taxon>
        <taxon>Pezizomycotina</taxon>
        <taxon>Dothideomycetes</taxon>
        <taxon>Pleosporomycetidae</taxon>
        <taxon>Pleosporales</taxon>
        <taxon>Pleosporineae</taxon>
        <taxon>Phaeosphaeriaceae</taxon>
        <taxon>Paraphoma</taxon>
    </lineage>
</organism>